<organism evidence="7 8">
    <name type="scientific">Megamonas funiformis</name>
    <dbReference type="NCBI Taxonomy" id="437897"/>
    <lineage>
        <taxon>Bacteria</taxon>
        <taxon>Bacillati</taxon>
        <taxon>Bacillota</taxon>
        <taxon>Negativicutes</taxon>
        <taxon>Selenomonadales</taxon>
        <taxon>Selenomonadaceae</taxon>
        <taxon>Megamonas</taxon>
    </lineage>
</organism>
<dbReference type="InterPro" id="IPR051533">
    <property type="entry name" value="WaaL-like"/>
</dbReference>
<feature type="transmembrane region" description="Helical" evidence="5">
    <location>
        <begin position="97"/>
        <end position="113"/>
    </location>
</feature>
<feature type="transmembrane region" description="Helical" evidence="5">
    <location>
        <begin position="328"/>
        <end position="347"/>
    </location>
</feature>
<name>A0AAW4U6Y2_9FIRM</name>
<feature type="domain" description="O-antigen ligase-related" evidence="6">
    <location>
        <begin position="200"/>
        <end position="334"/>
    </location>
</feature>
<comment type="subcellular location">
    <subcellularLocation>
        <location evidence="1">Membrane</location>
        <topology evidence="1">Multi-pass membrane protein</topology>
    </subcellularLocation>
</comment>
<evidence type="ECO:0000259" key="6">
    <source>
        <dbReference type="Pfam" id="PF04932"/>
    </source>
</evidence>
<feature type="transmembrane region" description="Helical" evidence="5">
    <location>
        <begin position="158"/>
        <end position="177"/>
    </location>
</feature>
<evidence type="ECO:0000256" key="2">
    <source>
        <dbReference type="ARBA" id="ARBA00022692"/>
    </source>
</evidence>
<dbReference type="GO" id="GO:0016874">
    <property type="term" value="F:ligase activity"/>
    <property type="evidence" value="ECO:0007669"/>
    <property type="project" value="UniProtKB-KW"/>
</dbReference>
<keyword evidence="4 5" id="KW-0472">Membrane</keyword>
<protein>
    <submittedName>
        <fullName evidence="7">O-antigen ligase family protein</fullName>
    </submittedName>
</protein>
<dbReference type="AlphaFoldDB" id="A0AAW4U6Y2"/>
<dbReference type="Pfam" id="PF04932">
    <property type="entry name" value="Wzy_C"/>
    <property type="match status" value="1"/>
</dbReference>
<dbReference type="Proteomes" id="UP001198190">
    <property type="component" value="Unassembled WGS sequence"/>
</dbReference>
<evidence type="ECO:0000256" key="1">
    <source>
        <dbReference type="ARBA" id="ARBA00004141"/>
    </source>
</evidence>
<feature type="transmembrane region" description="Helical" evidence="5">
    <location>
        <begin position="120"/>
        <end position="138"/>
    </location>
</feature>
<dbReference type="GO" id="GO:0016020">
    <property type="term" value="C:membrane"/>
    <property type="evidence" value="ECO:0007669"/>
    <property type="project" value="UniProtKB-SubCell"/>
</dbReference>
<feature type="transmembrane region" description="Helical" evidence="5">
    <location>
        <begin position="35"/>
        <end position="51"/>
    </location>
</feature>
<sequence length="415" mass="47817">MLSITPKSKTLNILDKIIFSCLILYSLTFLLDIKINFLTTAFVFGIIKLIFIRPQVRINSKIFYLILLFILCTFLSIVFNDVSSFSLNNISTFKSRFISPLLGIFIIFIYSFNKYNINKLFIGFAFSFFINALAVIYQFFNGDIISYGTRLTGFNNSYMLLCAVNLLILPIIFVLAVHKSNMSNKIRLFYLLTILVNIPSVVFENTRIVYVGLGIIFPLIILFSIKNKLKAICFILLLGIYSFTCFQLSPAATQRFSNISTTTQSDFSNYQRILMWQSSLNMFIEHPLFGVGVGNWHEQYTTNYQPPIKTGDFYHPHNVPLDMLSESGVVGGGSYIILFIYLYYISIKNYLRKKDIISLAYIASLFAYSINCLTDCMFCGYNIKMPTTMFWLFTGFYLILNKYVIISYNNKDLNK</sequence>
<feature type="transmembrane region" description="Helical" evidence="5">
    <location>
        <begin position="389"/>
        <end position="408"/>
    </location>
</feature>
<proteinExistence type="predicted"/>
<evidence type="ECO:0000256" key="5">
    <source>
        <dbReference type="SAM" id="Phobius"/>
    </source>
</evidence>
<evidence type="ECO:0000313" key="7">
    <source>
        <dbReference type="EMBL" id="MCB6829125.1"/>
    </source>
</evidence>
<feature type="transmembrane region" description="Helical" evidence="5">
    <location>
        <begin position="359"/>
        <end position="383"/>
    </location>
</feature>
<dbReference type="PANTHER" id="PTHR37422:SF13">
    <property type="entry name" value="LIPOPOLYSACCHARIDE BIOSYNTHESIS PROTEIN PA4999-RELATED"/>
    <property type="match status" value="1"/>
</dbReference>
<dbReference type="PANTHER" id="PTHR37422">
    <property type="entry name" value="TEICHURONIC ACID BIOSYNTHESIS PROTEIN TUAE"/>
    <property type="match status" value="1"/>
</dbReference>
<feature type="transmembrane region" description="Helical" evidence="5">
    <location>
        <begin position="208"/>
        <end position="225"/>
    </location>
</feature>
<keyword evidence="7" id="KW-0436">Ligase</keyword>
<feature type="transmembrane region" description="Helical" evidence="5">
    <location>
        <begin position="12"/>
        <end position="29"/>
    </location>
</feature>
<gene>
    <name evidence="7" type="ORF">LIY65_10520</name>
</gene>
<dbReference type="RefSeq" id="WP_227153253.1">
    <property type="nucleotide sequence ID" value="NZ_JAGZOV010000043.1"/>
</dbReference>
<comment type="caution">
    <text evidence="7">The sequence shown here is derived from an EMBL/GenBank/DDBJ whole genome shotgun (WGS) entry which is preliminary data.</text>
</comment>
<evidence type="ECO:0000256" key="3">
    <source>
        <dbReference type="ARBA" id="ARBA00022989"/>
    </source>
</evidence>
<dbReference type="EMBL" id="JAJCGD010000037">
    <property type="protein sequence ID" value="MCB6829125.1"/>
    <property type="molecule type" value="Genomic_DNA"/>
</dbReference>
<reference evidence="7" key="1">
    <citation type="submission" date="2021-10" db="EMBL/GenBank/DDBJ databases">
        <title>Collection of gut derived symbiotic bacterial strains cultured from healthy donors.</title>
        <authorList>
            <person name="Lin H."/>
            <person name="Littmann E."/>
            <person name="Claire K."/>
            <person name="Pamer E."/>
        </authorList>
    </citation>
    <scope>NUCLEOTIDE SEQUENCE</scope>
    <source>
        <strain evidence="7">MSK.7.16</strain>
    </source>
</reference>
<keyword evidence="3 5" id="KW-1133">Transmembrane helix</keyword>
<feature type="transmembrane region" description="Helical" evidence="5">
    <location>
        <begin position="63"/>
        <end position="85"/>
    </location>
</feature>
<feature type="transmembrane region" description="Helical" evidence="5">
    <location>
        <begin position="232"/>
        <end position="252"/>
    </location>
</feature>
<dbReference type="InterPro" id="IPR007016">
    <property type="entry name" value="O-antigen_ligase-rel_domated"/>
</dbReference>
<keyword evidence="2 5" id="KW-0812">Transmembrane</keyword>
<feature type="transmembrane region" description="Helical" evidence="5">
    <location>
        <begin position="186"/>
        <end position="202"/>
    </location>
</feature>
<evidence type="ECO:0000313" key="8">
    <source>
        <dbReference type="Proteomes" id="UP001198190"/>
    </source>
</evidence>
<evidence type="ECO:0000256" key="4">
    <source>
        <dbReference type="ARBA" id="ARBA00023136"/>
    </source>
</evidence>
<accession>A0AAW4U6Y2</accession>